<evidence type="ECO:0000313" key="3">
    <source>
        <dbReference type="EMBL" id="MBC8577460.1"/>
    </source>
</evidence>
<evidence type="ECO:0000256" key="1">
    <source>
        <dbReference type="SAM" id="Phobius"/>
    </source>
</evidence>
<evidence type="ECO:0000313" key="4">
    <source>
        <dbReference type="Proteomes" id="UP000658131"/>
    </source>
</evidence>
<reference evidence="3 4" key="1">
    <citation type="submission" date="2020-08" db="EMBL/GenBank/DDBJ databases">
        <title>Genome public.</title>
        <authorList>
            <person name="Liu C."/>
            <person name="Sun Q."/>
        </authorList>
    </citation>
    <scope>NUCLEOTIDE SEQUENCE [LARGE SCALE GENOMIC DNA]</scope>
    <source>
        <strain evidence="3 4">BX1</strain>
    </source>
</reference>
<sequence>MKEKNMKKADRITSVVIMALSVYGFIYSNKLKGDAGVLPKIIFIALMLGAVALFGFSFSNKSGEDVEKVAWKKWLVAVSGAILYVVLMNIIGFYIASVFYLAATMFSFGVRNKKILILTPVVFDLAIWICFGLILNISLPASFFM</sequence>
<dbReference type="Proteomes" id="UP000658131">
    <property type="component" value="Unassembled WGS sequence"/>
</dbReference>
<feature type="domain" description="DUF1468" evidence="2">
    <location>
        <begin position="12"/>
        <end position="140"/>
    </location>
</feature>
<dbReference type="InterPro" id="IPR009936">
    <property type="entry name" value="DUF1468"/>
</dbReference>
<keyword evidence="4" id="KW-1185">Reference proteome</keyword>
<dbReference type="EMBL" id="JACRTB010000032">
    <property type="protein sequence ID" value="MBC8577460.1"/>
    <property type="molecule type" value="Genomic_DNA"/>
</dbReference>
<accession>A0ABR7NM25</accession>
<name>A0ABR7NM25_9FIRM</name>
<dbReference type="RefSeq" id="WP_262400864.1">
    <property type="nucleotide sequence ID" value="NZ_JACRTB010000032.1"/>
</dbReference>
<feature type="transmembrane region" description="Helical" evidence="1">
    <location>
        <begin position="12"/>
        <end position="29"/>
    </location>
</feature>
<feature type="transmembrane region" description="Helical" evidence="1">
    <location>
        <begin position="81"/>
        <end position="103"/>
    </location>
</feature>
<protein>
    <submittedName>
        <fullName evidence="3">Tripartite tricarboxylate transporter TctB family protein</fullName>
    </submittedName>
</protein>
<keyword evidence="1" id="KW-1133">Transmembrane helix</keyword>
<feature type="transmembrane region" description="Helical" evidence="1">
    <location>
        <begin position="115"/>
        <end position="139"/>
    </location>
</feature>
<evidence type="ECO:0000259" key="2">
    <source>
        <dbReference type="Pfam" id="PF07331"/>
    </source>
</evidence>
<comment type="caution">
    <text evidence="3">The sequence shown here is derived from an EMBL/GenBank/DDBJ whole genome shotgun (WGS) entry which is preliminary data.</text>
</comment>
<keyword evidence="1" id="KW-0472">Membrane</keyword>
<feature type="transmembrane region" description="Helical" evidence="1">
    <location>
        <begin position="41"/>
        <end position="60"/>
    </location>
</feature>
<gene>
    <name evidence="3" type="ORF">H8717_13735</name>
</gene>
<dbReference type="Pfam" id="PF07331">
    <property type="entry name" value="TctB"/>
    <property type="match status" value="1"/>
</dbReference>
<keyword evidence="1" id="KW-0812">Transmembrane</keyword>
<proteinExistence type="predicted"/>
<organism evidence="3 4">
    <name type="scientific">Yanshouia hominis</name>
    <dbReference type="NCBI Taxonomy" id="2763673"/>
    <lineage>
        <taxon>Bacteria</taxon>
        <taxon>Bacillati</taxon>
        <taxon>Bacillota</taxon>
        <taxon>Clostridia</taxon>
        <taxon>Eubacteriales</taxon>
        <taxon>Oscillospiraceae</taxon>
        <taxon>Yanshouia</taxon>
    </lineage>
</organism>